<feature type="compositionally biased region" description="Polar residues" evidence="1">
    <location>
        <begin position="721"/>
        <end position="738"/>
    </location>
</feature>
<dbReference type="PANTHER" id="PTHR11188:SF17">
    <property type="entry name" value="FI21816P1"/>
    <property type="match status" value="1"/>
</dbReference>
<feature type="region of interest" description="Disordered" evidence="1">
    <location>
        <begin position="192"/>
        <end position="300"/>
    </location>
</feature>
<evidence type="ECO:0000313" key="3">
    <source>
        <dbReference type="EMBL" id="KIM31493.1"/>
    </source>
</evidence>
<dbReference type="AlphaFoldDB" id="A0A0C2WZL4"/>
<feature type="domain" description="Arrestin C-terminal-like" evidence="2">
    <location>
        <begin position="405"/>
        <end position="613"/>
    </location>
</feature>
<dbReference type="InterPro" id="IPR011021">
    <property type="entry name" value="Arrestin-like_N"/>
</dbReference>
<dbReference type="Proteomes" id="UP000054097">
    <property type="component" value="Unassembled WGS sequence"/>
</dbReference>
<dbReference type="InterPro" id="IPR011022">
    <property type="entry name" value="Arrestin_C-like"/>
</dbReference>
<feature type="compositionally biased region" description="Polar residues" evidence="1">
    <location>
        <begin position="763"/>
        <end position="776"/>
    </location>
</feature>
<feature type="region of interest" description="Disordered" evidence="1">
    <location>
        <begin position="153"/>
        <end position="177"/>
    </location>
</feature>
<dbReference type="GO" id="GO:0070086">
    <property type="term" value="P:ubiquitin-dependent endocytosis"/>
    <property type="evidence" value="ECO:0007669"/>
    <property type="project" value="TreeGrafter"/>
</dbReference>
<dbReference type="GO" id="GO:0031625">
    <property type="term" value="F:ubiquitin protein ligase binding"/>
    <property type="evidence" value="ECO:0007669"/>
    <property type="project" value="TreeGrafter"/>
</dbReference>
<dbReference type="Pfam" id="PF00339">
    <property type="entry name" value="Arrestin_N"/>
    <property type="match status" value="1"/>
</dbReference>
<reference evidence="3 4" key="1">
    <citation type="submission" date="2014-04" db="EMBL/GenBank/DDBJ databases">
        <authorList>
            <consortium name="DOE Joint Genome Institute"/>
            <person name="Kuo A."/>
            <person name="Zuccaro A."/>
            <person name="Kohler A."/>
            <person name="Nagy L.G."/>
            <person name="Floudas D."/>
            <person name="Copeland A."/>
            <person name="Barry K.W."/>
            <person name="Cichocki N."/>
            <person name="Veneault-Fourrey C."/>
            <person name="LaButti K."/>
            <person name="Lindquist E.A."/>
            <person name="Lipzen A."/>
            <person name="Lundell T."/>
            <person name="Morin E."/>
            <person name="Murat C."/>
            <person name="Sun H."/>
            <person name="Tunlid A."/>
            <person name="Henrissat B."/>
            <person name="Grigoriev I.V."/>
            <person name="Hibbett D.S."/>
            <person name="Martin F."/>
            <person name="Nordberg H.P."/>
            <person name="Cantor M.N."/>
            <person name="Hua S.X."/>
        </authorList>
    </citation>
    <scope>NUCLEOTIDE SEQUENCE [LARGE SCALE GENOMIC DNA]</scope>
    <source>
        <strain evidence="3 4">MAFF 305830</strain>
    </source>
</reference>
<dbReference type="Pfam" id="PF02752">
    <property type="entry name" value="Arrestin_C"/>
    <property type="match status" value="1"/>
</dbReference>
<feature type="region of interest" description="Disordered" evidence="1">
    <location>
        <begin position="712"/>
        <end position="790"/>
    </location>
</feature>
<keyword evidence="4" id="KW-1185">Reference proteome</keyword>
<reference evidence="4" key="2">
    <citation type="submission" date="2015-01" db="EMBL/GenBank/DDBJ databases">
        <title>Evolutionary Origins and Diversification of the Mycorrhizal Mutualists.</title>
        <authorList>
            <consortium name="DOE Joint Genome Institute"/>
            <consortium name="Mycorrhizal Genomics Consortium"/>
            <person name="Kohler A."/>
            <person name="Kuo A."/>
            <person name="Nagy L.G."/>
            <person name="Floudas D."/>
            <person name="Copeland A."/>
            <person name="Barry K.W."/>
            <person name="Cichocki N."/>
            <person name="Veneault-Fourrey C."/>
            <person name="LaButti K."/>
            <person name="Lindquist E.A."/>
            <person name="Lipzen A."/>
            <person name="Lundell T."/>
            <person name="Morin E."/>
            <person name="Murat C."/>
            <person name="Riley R."/>
            <person name="Ohm R."/>
            <person name="Sun H."/>
            <person name="Tunlid A."/>
            <person name="Henrissat B."/>
            <person name="Grigoriev I.V."/>
            <person name="Hibbett D.S."/>
            <person name="Martin F."/>
        </authorList>
    </citation>
    <scope>NUCLEOTIDE SEQUENCE [LARGE SCALE GENOMIC DNA]</scope>
    <source>
        <strain evidence="4">MAFF 305830</strain>
    </source>
</reference>
<dbReference type="SUPFAM" id="SSF81296">
    <property type="entry name" value="E set domains"/>
    <property type="match status" value="1"/>
</dbReference>
<dbReference type="STRING" id="933852.A0A0C2WZL4"/>
<feature type="region of interest" description="Disordered" evidence="1">
    <location>
        <begin position="623"/>
        <end position="694"/>
    </location>
</feature>
<protein>
    <recommendedName>
        <fullName evidence="2">Arrestin C-terminal-like domain-containing protein</fullName>
    </recommendedName>
</protein>
<name>A0A0C2WZL4_SERVB</name>
<sequence length="790" mass="87195">MNKNSATLRLTEPVIFLRAGTDSSSRRRRAQTVEAPPALLRAILTLKLVKPTRVNSIDVTFEGTTKTDWPDVGGGIATRRMEVHEENTFISSKIILFQADQQKRSRTVGPGLYMADHRAEASNGIGNLTAIDNAARGRRLRRESVDPQTLHRQPFAAVNGPAETVQSGPSNVERPPLQPRLELNTNAIQTSSDPALYVPGSLAPSPAATPDTPPVYSSLVTPSRPDTADSGTDAKRTRRRSSRLSLSGMLHDVRGMVQGHPSRHNIENEGVSLPPPLERRESDESDERDERGRSRGRKDKGTIARIGEVFGLDLDEDDKIVDDDSCWKELKPGVYNYPISFTLPSDLPSTIDADWGSVQYKLKANVHRPGAFTQKISTSTAVELVSAPAEEDTEEGDSVVIERQWDMELRYLISISGRNFPQGADIPWHVQLLPLSKFKLHRLSFILEEKIDYVVHSHHLTRSENVRRFQLVSIRHPQSLSTRKDVARAAPALLPILSRESSHSSEAVLLPYADPPTTDSIEQTAEERKTEALAHLLNPTGPWHLHGMLRLPLTYLHTTHKQHKLSFVSIKHALKIILRVERGDDDSIDPKTGKRKQFDIIIETPINILSKYCRPDWASLPPYESLDVPPTTDPCEGDDEAHMVTPSRESSNGHLPASTVVAPATSSRPHTPHGDSPRGSVPSSPIEPIGDPLRDSRMQASQRFANLMAGFEDEGGELPPTYQSVTGTPADTQPSTHSPLVPPESRRRQNASGSRGPPVSRGPSVSRQIGSRNSSRAPDRRASTLLFHPE</sequence>
<dbReference type="EMBL" id="KN824282">
    <property type="protein sequence ID" value="KIM31493.1"/>
    <property type="molecule type" value="Genomic_DNA"/>
</dbReference>
<evidence type="ECO:0000313" key="4">
    <source>
        <dbReference type="Proteomes" id="UP000054097"/>
    </source>
</evidence>
<evidence type="ECO:0000256" key="1">
    <source>
        <dbReference type="SAM" id="MobiDB-lite"/>
    </source>
</evidence>
<proteinExistence type="predicted"/>
<dbReference type="HOGENOM" id="CLU_007709_0_0_1"/>
<organism evidence="3 4">
    <name type="scientific">Serendipita vermifera MAFF 305830</name>
    <dbReference type="NCBI Taxonomy" id="933852"/>
    <lineage>
        <taxon>Eukaryota</taxon>
        <taxon>Fungi</taxon>
        <taxon>Dikarya</taxon>
        <taxon>Basidiomycota</taxon>
        <taxon>Agaricomycotina</taxon>
        <taxon>Agaricomycetes</taxon>
        <taxon>Sebacinales</taxon>
        <taxon>Serendipitaceae</taxon>
        <taxon>Serendipita</taxon>
    </lineage>
</organism>
<dbReference type="GO" id="GO:0005886">
    <property type="term" value="C:plasma membrane"/>
    <property type="evidence" value="ECO:0007669"/>
    <property type="project" value="TreeGrafter"/>
</dbReference>
<accession>A0A0C2WZL4</accession>
<dbReference type="InterPro" id="IPR014752">
    <property type="entry name" value="Arrestin-like_C"/>
</dbReference>
<dbReference type="GO" id="GO:0005829">
    <property type="term" value="C:cytosol"/>
    <property type="evidence" value="ECO:0007669"/>
    <property type="project" value="TreeGrafter"/>
</dbReference>
<dbReference type="PANTHER" id="PTHR11188">
    <property type="entry name" value="ARRESTIN DOMAIN CONTAINING PROTEIN"/>
    <property type="match status" value="1"/>
</dbReference>
<dbReference type="InterPro" id="IPR014756">
    <property type="entry name" value="Ig_E-set"/>
</dbReference>
<dbReference type="InterPro" id="IPR050357">
    <property type="entry name" value="Arrestin_domain-protein"/>
</dbReference>
<dbReference type="GO" id="GO:0030674">
    <property type="term" value="F:protein-macromolecule adaptor activity"/>
    <property type="evidence" value="ECO:0007669"/>
    <property type="project" value="TreeGrafter"/>
</dbReference>
<dbReference type="OrthoDB" id="2238745at2759"/>
<dbReference type="SMART" id="SM01017">
    <property type="entry name" value="Arrestin_C"/>
    <property type="match status" value="1"/>
</dbReference>
<dbReference type="Gene3D" id="2.60.40.640">
    <property type="match status" value="2"/>
</dbReference>
<feature type="compositionally biased region" description="Basic and acidic residues" evidence="1">
    <location>
        <begin position="277"/>
        <end position="293"/>
    </location>
</feature>
<gene>
    <name evidence="3" type="ORF">M408DRAFT_327686</name>
</gene>
<evidence type="ECO:0000259" key="2">
    <source>
        <dbReference type="SMART" id="SM01017"/>
    </source>
</evidence>